<reference evidence="2" key="1">
    <citation type="journal article" date="2022" name="Mol. Ecol. Resour.">
        <title>The genomes of chicory, endive, great burdock and yacon provide insights into Asteraceae palaeo-polyploidization history and plant inulin production.</title>
        <authorList>
            <person name="Fan W."/>
            <person name="Wang S."/>
            <person name="Wang H."/>
            <person name="Wang A."/>
            <person name="Jiang F."/>
            <person name="Liu H."/>
            <person name="Zhao H."/>
            <person name="Xu D."/>
            <person name="Zhang Y."/>
        </authorList>
    </citation>
    <scope>NUCLEOTIDE SEQUENCE [LARGE SCALE GENOMIC DNA]</scope>
    <source>
        <strain evidence="2">cv. Niubang</strain>
    </source>
</reference>
<name>A0ACB9DMM2_ARCLA</name>
<reference evidence="1 2" key="2">
    <citation type="journal article" date="2022" name="Mol. Ecol. Resour.">
        <title>The genomes of chicory, endive, great burdock and yacon provide insights into Asteraceae paleo-polyploidization history and plant inulin production.</title>
        <authorList>
            <person name="Fan W."/>
            <person name="Wang S."/>
            <person name="Wang H."/>
            <person name="Wang A."/>
            <person name="Jiang F."/>
            <person name="Liu H."/>
            <person name="Zhao H."/>
            <person name="Xu D."/>
            <person name="Zhang Y."/>
        </authorList>
    </citation>
    <scope>NUCLEOTIDE SEQUENCE [LARGE SCALE GENOMIC DNA]</scope>
    <source>
        <strain evidence="2">cv. Niubang</strain>
    </source>
</reference>
<dbReference type="Proteomes" id="UP001055879">
    <property type="component" value="Linkage Group LG03"/>
</dbReference>
<protein>
    <submittedName>
        <fullName evidence="1">Uncharacterized protein</fullName>
    </submittedName>
</protein>
<gene>
    <name evidence="1" type="ORF">L6452_10690</name>
</gene>
<keyword evidence="2" id="KW-1185">Reference proteome</keyword>
<evidence type="ECO:0000313" key="2">
    <source>
        <dbReference type="Proteomes" id="UP001055879"/>
    </source>
</evidence>
<dbReference type="EMBL" id="CM042049">
    <property type="protein sequence ID" value="KAI3747938.1"/>
    <property type="molecule type" value="Genomic_DNA"/>
</dbReference>
<proteinExistence type="predicted"/>
<comment type="caution">
    <text evidence="1">The sequence shown here is derived from an EMBL/GenBank/DDBJ whole genome shotgun (WGS) entry which is preliminary data.</text>
</comment>
<evidence type="ECO:0000313" key="1">
    <source>
        <dbReference type="EMBL" id="KAI3747938.1"/>
    </source>
</evidence>
<sequence>MWLGSMGIVTLRFVARPNRVVTSSLSSVTLRPFTTFVTRHCLGNVSKRVEDVMPIATGHELQHGMRFSTSVPNDPDTIFINGEFIGGSDIILNMHQNGELKEKLKGLSKE</sequence>
<accession>A0ACB9DMM2</accession>
<organism evidence="1 2">
    <name type="scientific">Arctium lappa</name>
    <name type="common">Greater burdock</name>
    <name type="synonym">Lappa major</name>
    <dbReference type="NCBI Taxonomy" id="4217"/>
    <lineage>
        <taxon>Eukaryota</taxon>
        <taxon>Viridiplantae</taxon>
        <taxon>Streptophyta</taxon>
        <taxon>Embryophyta</taxon>
        <taxon>Tracheophyta</taxon>
        <taxon>Spermatophyta</taxon>
        <taxon>Magnoliopsida</taxon>
        <taxon>eudicotyledons</taxon>
        <taxon>Gunneridae</taxon>
        <taxon>Pentapetalae</taxon>
        <taxon>asterids</taxon>
        <taxon>campanulids</taxon>
        <taxon>Asterales</taxon>
        <taxon>Asteraceae</taxon>
        <taxon>Carduoideae</taxon>
        <taxon>Cardueae</taxon>
        <taxon>Arctiinae</taxon>
        <taxon>Arctium</taxon>
    </lineage>
</organism>